<keyword evidence="4" id="KW-0012">Acyltransferase</keyword>
<dbReference type="InterPro" id="IPR001447">
    <property type="entry name" value="Arylamine_N-AcTrfase"/>
</dbReference>
<dbReference type="SUPFAM" id="SSF54001">
    <property type="entry name" value="Cysteine proteinases"/>
    <property type="match status" value="1"/>
</dbReference>
<dbReference type="RefSeq" id="WP_184393045.1">
    <property type="nucleotide sequence ID" value="NZ_BAAAJD010000044.1"/>
</dbReference>
<dbReference type="Gene3D" id="2.40.128.150">
    <property type="entry name" value="Cysteine proteinases"/>
    <property type="match status" value="1"/>
</dbReference>
<dbReference type="PANTHER" id="PTHR11786">
    <property type="entry name" value="N-HYDROXYARYLAMINE O-ACETYLTRANSFERASE"/>
    <property type="match status" value="1"/>
</dbReference>
<dbReference type="GO" id="GO:0046990">
    <property type="term" value="F:N-hydroxyarylamine O-acetyltransferase activity"/>
    <property type="evidence" value="ECO:0007669"/>
    <property type="project" value="UniProtKB-EC"/>
</dbReference>
<keyword evidence="5" id="KW-1185">Reference proteome</keyword>
<feature type="region of interest" description="Disordered" evidence="3">
    <location>
        <begin position="1"/>
        <end position="20"/>
    </location>
</feature>
<evidence type="ECO:0000256" key="2">
    <source>
        <dbReference type="RuleBase" id="RU003452"/>
    </source>
</evidence>
<evidence type="ECO:0000256" key="1">
    <source>
        <dbReference type="ARBA" id="ARBA00006547"/>
    </source>
</evidence>
<name>A0A7W8VER9_9ACTN</name>
<dbReference type="AlphaFoldDB" id="A0A7W8VER9"/>
<dbReference type="PANTHER" id="PTHR11786:SF0">
    <property type="entry name" value="ARYLAMINE N-ACETYLTRANSFERASE 4-RELATED"/>
    <property type="match status" value="1"/>
</dbReference>
<comment type="caution">
    <text evidence="4">The sequence shown here is derived from an EMBL/GenBank/DDBJ whole genome shotgun (WGS) entry which is preliminary data.</text>
</comment>
<dbReference type="EMBL" id="JACHDB010000001">
    <property type="protein sequence ID" value="MBB5433360.1"/>
    <property type="molecule type" value="Genomic_DNA"/>
</dbReference>
<dbReference type="Gene3D" id="3.30.2140.10">
    <property type="entry name" value="Arylamine N-acetyltransferase"/>
    <property type="match status" value="1"/>
</dbReference>
<sequence>MTAIAAEPQYTDVPDVPPPGPEYGWQSDGLDLDAYLERIGYRGPREATGEVLRELNRAHARAIPFENLDVLLGREISLDIADIQDKLVTRRRGGYCHEQNVLFATALDRLGFRVTGMSARLLFGRDLGVLRTIGHTMLKVEAEGGTWIADTGIGGVGPLEPVPLADGAVSHQGDWTYRLDDTPRGWLLRYATADGWFPLYYFATTPFYRPDFADHNYIASHHPRSPFHRMLTVQRNGLQDRLVLIDRRLQTQTPGAAPAERYLDPAEIPQALRELFGLHLPAEDEQRLARFVAETPEGQRLD</sequence>
<evidence type="ECO:0000256" key="3">
    <source>
        <dbReference type="SAM" id="MobiDB-lite"/>
    </source>
</evidence>
<dbReference type="InterPro" id="IPR038765">
    <property type="entry name" value="Papain-like_cys_pep_sf"/>
</dbReference>
<keyword evidence="4" id="KW-0808">Transferase</keyword>
<dbReference type="Pfam" id="PF00797">
    <property type="entry name" value="Acetyltransf_2"/>
    <property type="match status" value="1"/>
</dbReference>
<evidence type="ECO:0000313" key="5">
    <source>
        <dbReference type="Proteomes" id="UP000572635"/>
    </source>
</evidence>
<dbReference type="Proteomes" id="UP000572635">
    <property type="component" value="Unassembled WGS sequence"/>
</dbReference>
<organism evidence="4 5">
    <name type="scientific">Nocardiopsis composta</name>
    <dbReference type="NCBI Taxonomy" id="157465"/>
    <lineage>
        <taxon>Bacteria</taxon>
        <taxon>Bacillati</taxon>
        <taxon>Actinomycetota</taxon>
        <taxon>Actinomycetes</taxon>
        <taxon>Streptosporangiales</taxon>
        <taxon>Nocardiopsidaceae</taxon>
        <taxon>Nocardiopsis</taxon>
    </lineage>
</organism>
<evidence type="ECO:0000313" key="4">
    <source>
        <dbReference type="EMBL" id="MBB5433360.1"/>
    </source>
</evidence>
<gene>
    <name evidence="4" type="ORF">HDA36_003444</name>
</gene>
<reference evidence="4 5" key="1">
    <citation type="submission" date="2020-08" db="EMBL/GenBank/DDBJ databases">
        <title>Sequencing the genomes of 1000 actinobacteria strains.</title>
        <authorList>
            <person name="Klenk H.-P."/>
        </authorList>
    </citation>
    <scope>NUCLEOTIDE SEQUENCE [LARGE SCALE GENOMIC DNA]</scope>
    <source>
        <strain evidence="4 5">DSM 44551</strain>
    </source>
</reference>
<proteinExistence type="inferred from homology"/>
<protein>
    <submittedName>
        <fullName evidence="4">N-hydroxyarylamine O-acetyltransferase</fullName>
        <ecNumber evidence="4">2.3.1.118</ecNumber>
    </submittedName>
</protein>
<accession>A0A7W8VER9</accession>
<comment type="similarity">
    <text evidence="1 2">Belongs to the arylamine N-acetyltransferase family.</text>
</comment>
<dbReference type="PRINTS" id="PR01543">
    <property type="entry name" value="ANATRNSFRASE"/>
</dbReference>
<dbReference type="EC" id="2.3.1.118" evidence="4"/>